<dbReference type="Pfam" id="PF11583">
    <property type="entry name" value="AurF"/>
    <property type="match status" value="1"/>
</dbReference>
<reference evidence="2 3" key="1">
    <citation type="submission" date="2021-05" db="EMBL/GenBank/DDBJ databases">
        <title>Mycobacterium acidophilum sp. nov., an extremely acid-tolerant member of the genus Mycobacterium.</title>
        <authorList>
            <person name="Xia J."/>
        </authorList>
    </citation>
    <scope>NUCLEOTIDE SEQUENCE [LARGE SCALE GENOMIC DNA]</scope>
    <source>
        <strain evidence="2 3">M1</strain>
    </source>
</reference>
<evidence type="ECO:0000313" key="2">
    <source>
        <dbReference type="EMBL" id="MBS9532345.1"/>
    </source>
</evidence>
<dbReference type="EMBL" id="JAHCLR010000003">
    <property type="protein sequence ID" value="MBS9532345.1"/>
    <property type="molecule type" value="Genomic_DNA"/>
</dbReference>
<keyword evidence="1" id="KW-1133">Transmembrane helix</keyword>
<feature type="transmembrane region" description="Helical" evidence="1">
    <location>
        <begin position="6"/>
        <end position="30"/>
    </location>
</feature>
<proteinExistence type="predicted"/>
<feature type="transmembrane region" description="Helical" evidence="1">
    <location>
        <begin position="186"/>
        <end position="205"/>
    </location>
</feature>
<protein>
    <submittedName>
        <fullName evidence="2">Diiron oxygenase</fullName>
    </submittedName>
</protein>
<accession>A0ABS5RDI4</accession>
<evidence type="ECO:0000313" key="3">
    <source>
        <dbReference type="Proteomes" id="UP001519535"/>
    </source>
</evidence>
<dbReference type="RefSeq" id="WP_214091232.1">
    <property type="nucleotide sequence ID" value="NZ_JAHCLR010000003.1"/>
</dbReference>
<organism evidence="2 3">
    <name type="scientific">Mycolicibacter acidiphilus</name>
    <dbReference type="NCBI Taxonomy" id="2835306"/>
    <lineage>
        <taxon>Bacteria</taxon>
        <taxon>Bacillati</taxon>
        <taxon>Actinomycetota</taxon>
        <taxon>Actinomycetes</taxon>
        <taxon>Mycobacteriales</taxon>
        <taxon>Mycobacteriaceae</taxon>
        <taxon>Mycolicibacter</taxon>
    </lineage>
</organism>
<keyword evidence="1" id="KW-0472">Membrane</keyword>
<dbReference type="Proteomes" id="UP001519535">
    <property type="component" value="Unassembled WGS sequence"/>
</dbReference>
<keyword evidence="3" id="KW-1185">Reference proteome</keyword>
<dbReference type="InterPro" id="IPR025859">
    <property type="entry name" value="AurF/CmlI"/>
</dbReference>
<evidence type="ECO:0000256" key="1">
    <source>
        <dbReference type="SAM" id="Phobius"/>
    </source>
</evidence>
<comment type="caution">
    <text evidence="2">The sequence shown here is derived from an EMBL/GenBank/DDBJ whole genome shotgun (WGS) entry which is preliminary data.</text>
</comment>
<dbReference type="InterPro" id="IPR012348">
    <property type="entry name" value="RNR-like"/>
</dbReference>
<keyword evidence="1" id="KW-0812">Transmembrane</keyword>
<gene>
    <name evidence="2" type="ORF">KIH27_01935</name>
</gene>
<name>A0ABS5RDI4_9MYCO</name>
<dbReference type="Gene3D" id="1.10.620.20">
    <property type="entry name" value="Ribonucleotide Reductase, subunit A"/>
    <property type="match status" value="1"/>
</dbReference>
<sequence length="359" mass="40609">MLTTLIDVGCVAGAVALVVTLLAFIGSVLVKRSKQAREIGDDPGYVASLTTLSEASVRRHFDPYADIDWNAPELAVTADDPRWVLSDSDPLGRHPWYRAQPLDKQIEIGLWRQANIAKVTLQFESMLIRGLIHYASWVPNGSPEHRYCLHESVEECNHVLMFQELVNRIGVDVPGMRRWMRWVSPLLALYAGPFPNVFFFGVLAGEVPVDVIQTNALREPGRVHPLVEKVMAIHVAEESRHISFADSYLRKRVPGTWRINRFWMSLYVPVVFRMLAGQVLVPPRGVQGRFSVPRSVRKTMFGGADASARTTQAMFADVRMLCHEVGLMNPAARLVWRMCRIDGRRARYRSEPQRTNQPA</sequence>